<proteinExistence type="inferred from homology"/>
<accession>A0A0H3C9C3</accession>
<dbReference type="GO" id="GO:0008483">
    <property type="term" value="F:transaminase activity"/>
    <property type="evidence" value="ECO:0007669"/>
    <property type="project" value="UniProtKB-KW"/>
</dbReference>
<dbReference type="Pfam" id="PF00155">
    <property type="entry name" value="Aminotran_1_2"/>
    <property type="match status" value="1"/>
</dbReference>
<keyword evidence="6" id="KW-0663">Pyridoxal phosphate</keyword>
<dbReference type="InterPro" id="IPR050859">
    <property type="entry name" value="Class-I_PLP-dep_aminotransf"/>
</dbReference>
<dbReference type="EMBL" id="CP001340">
    <property type="protein sequence ID" value="ACL95709.1"/>
    <property type="molecule type" value="Genomic_DNA"/>
</dbReference>
<dbReference type="RefSeq" id="WP_010920023.1">
    <property type="nucleotide sequence ID" value="NC_011916.1"/>
</dbReference>
<dbReference type="AlphaFoldDB" id="A0A0H3C9C3"/>
<dbReference type="InterPro" id="IPR015424">
    <property type="entry name" value="PyrdxlP-dep_Trfase"/>
</dbReference>
<dbReference type="GO" id="GO:1901605">
    <property type="term" value="P:alpha-amino acid metabolic process"/>
    <property type="evidence" value="ECO:0007669"/>
    <property type="project" value="TreeGrafter"/>
</dbReference>
<protein>
    <submittedName>
        <fullName evidence="8">Aminotransferase class I family protein</fullName>
    </submittedName>
</protein>
<keyword evidence="4 8" id="KW-0032">Aminotransferase</keyword>
<comment type="subunit">
    <text evidence="3">Homodimer.</text>
</comment>
<dbReference type="PANTHER" id="PTHR42790:SF19">
    <property type="entry name" value="KYNURENINE_ALPHA-AMINOADIPATE AMINOTRANSFERASE, MITOCHONDRIAL"/>
    <property type="match status" value="1"/>
</dbReference>
<feature type="domain" description="Aminotransferase class I/classII large" evidence="7">
    <location>
        <begin position="83"/>
        <end position="415"/>
    </location>
</feature>
<dbReference type="GO" id="GO:0030170">
    <property type="term" value="F:pyridoxal phosphate binding"/>
    <property type="evidence" value="ECO:0007669"/>
    <property type="project" value="InterPro"/>
</dbReference>
<comment type="similarity">
    <text evidence="2">Belongs to the class-I pyridoxal-phosphate-dependent aminotransferase family.</text>
</comment>
<evidence type="ECO:0000259" key="7">
    <source>
        <dbReference type="Pfam" id="PF00155"/>
    </source>
</evidence>
<name>A0A0H3C9C3_CAUVN</name>
<reference evidence="8 9" key="1">
    <citation type="journal article" date="2010" name="J. Bacteriol.">
        <title>The genetic basis of laboratory adaptation in Caulobacter crescentus.</title>
        <authorList>
            <person name="Marks M.E."/>
            <person name="Castro-Rojas C.M."/>
            <person name="Teiling C."/>
            <person name="Du L."/>
            <person name="Kapatral V."/>
            <person name="Walunas T.L."/>
            <person name="Crosson S."/>
        </authorList>
    </citation>
    <scope>NUCLEOTIDE SEQUENCE [LARGE SCALE GENOMIC DNA]</scope>
    <source>
        <strain evidence="9">NA1000 / CB15N</strain>
    </source>
</reference>
<evidence type="ECO:0000256" key="2">
    <source>
        <dbReference type="ARBA" id="ARBA00007441"/>
    </source>
</evidence>
<keyword evidence="9" id="KW-1185">Reference proteome</keyword>
<evidence type="ECO:0000256" key="3">
    <source>
        <dbReference type="ARBA" id="ARBA00011738"/>
    </source>
</evidence>
<evidence type="ECO:0000256" key="4">
    <source>
        <dbReference type="ARBA" id="ARBA00022576"/>
    </source>
</evidence>
<evidence type="ECO:0000256" key="1">
    <source>
        <dbReference type="ARBA" id="ARBA00001933"/>
    </source>
</evidence>
<dbReference type="HOGENOM" id="CLU_017584_0_6_5"/>
<dbReference type="GeneID" id="7332606"/>
<dbReference type="Proteomes" id="UP000001364">
    <property type="component" value="Chromosome"/>
</dbReference>
<dbReference type="PANTHER" id="PTHR42790">
    <property type="entry name" value="AMINOTRANSFERASE"/>
    <property type="match status" value="1"/>
</dbReference>
<gene>
    <name evidence="8" type="ordered locus">CCNA_02244</name>
</gene>
<evidence type="ECO:0000256" key="6">
    <source>
        <dbReference type="ARBA" id="ARBA00022898"/>
    </source>
</evidence>
<dbReference type="PhylomeDB" id="A0A0H3C9C3"/>
<evidence type="ECO:0000313" key="8">
    <source>
        <dbReference type="EMBL" id="ACL95709.1"/>
    </source>
</evidence>
<evidence type="ECO:0000256" key="5">
    <source>
        <dbReference type="ARBA" id="ARBA00022679"/>
    </source>
</evidence>
<dbReference type="KEGG" id="ccs:CCNA_02244"/>
<sequence>MSSSVRTLITPMTTQTSERAQDWAGRFSERMSRVRASEIRELLKLLDQPDILSFAGGIPDPGLFPAQEIQKGYDAILADPVLSRQALQYSVSEGYLPLRQWIAERMTRDGMPCGPDNIMLTAGSQQALDLIGKLFLTKGDTVMVARPTYLGALQAFNGYEPAYLDLPETALSQGVDEAALMAGRAPRPLGYFVPDFANPTGVSLTLAEREALLAMADRLDMTLVEDAAYRELRFAGEATPTVLGLDITRSGGIDNARTLFLGTLSKTLSPALRIGWVCGPKAVIEKLVLLKQGADLHVSTINQMVAHRAVTEGYDQHLHRLRGAYGAKARVMLAALERTMPKGVTWSHPEGGMFVWIDLPEGIDGAALLARAIEEERVAFVPGAPFFAENQTPNAIRLSYSLPTDAQIEEGVQRLARLIGKAINA</sequence>
<dbReference type="InterPro" id="IPR004839">
    <property type="entry name" value="Aminotransferase_I/II_large"/>
</dbReference>
<dbReference type="FunFam" id="3.40.640.10:FF:000053">
    <property type="entry name" value="Aminotransferase, class I"/>
    <property type="match status" value="1"/>
</dbReference>
<evidence type="ECO:0000313" key="9">
    <source>
        <dbReference type="Proteomes" id="UP000001364"/>
    </source>
</evidence>
<dbReference type="RefSeq" id="YP_002517617.1">
    <property type="nucleotide sequence ID" value="NC_011916.1"/>
</dbReference>
<organism evidence="8 9">
    <name type="scientific">Caulobacter vibrioides (strain NA1000 / CB15N)</name>
    <name type="common">Caulobacter crescentus</name>
    <dbReference type="NCBI Taxonomy" id="565050"/>
    <lineage>
        <taxon>Bacteria</taxon>
        <taxon>Pseudomonadati</taxon>
        <taxon>Pseudomonadota</taxon>
        <taxon>Alphaproteobacteria</taxon>
        <taxon>Caulobacterales</taxon>
        <taxon>Caulobacteraceae</taxon>
        <taxon>Caulobacter</taxon>
    </lineage>
</organism>
<dbReference type="OrthoDB" id="9802328at2"/>
<dbReference type="CDD" id="cd00609">
    <property type="entry name" value="AAT_like"/>
    <property type="match status" value="1"/>
</dbReference>
<keyword evidence="5" id="KW-0808">Transferase</keyword>
<dbReference type="PATRIC" id="fig|565050.3.peg.2199"/>
<dbReference type="Gene3D" id="3.40.640.10">
    <property type="entry name" value="Type I PLP-dependent aspartate aminotransferase-like (Major domain)"/>
    <property type="match status" value="1"/>
</dbReference>
<comment type="cofactor">
    <cofactor evidence="1">
        <name>pyridoxal 5'-phosphate</name>
        <dbReference type="ChEBI" id="CHEBI:597326"/>
    </cofactor>
</comment>
<dbReference type="SUPFAM" id="SSF53383">
    <property type="entry name" value="PLP-dependent transferases"/>
    <property type="match status" value="1"/>
</dbReference>
<dbReference type="InterPro" id="IPR015422">
    <property type="entry name" value="PyrdxlP-dep_Trfase_small"/>
</dbReference>
<dbReference type="InterPro" id="IPR015421">
    <property type="entry name" value="PyrdxlP-dep_Trfase_major"/>
</dbReference>
<dbReference type="Gene3D" id="3.90.1150.10">
    <property type="entry name" value="Aspartate Aminotransferase, domain 1"/>
    <property type="match status" value="1"/>
</dbReference>
<dbReference type="SMR" id="A0A0H3C9C3"/>